<evidence type="ECO:0000256" key="1">
    <source>
        <dbReference type="SAM" id="MobiDB-lite"/>
    </source>
</evidence>
<gene>
    <name evidence="2" type="ORF">HCDG_01304</name>
</gene>
<accession>C6H3Y3</accession>
<dbReference type="OrthoDB" id="10386351at2759"/>
<sequence>MYSTHACWNIRASLSVPTQISLPGTFKAERTQLASSWFHDTFFVFCLHFPLFSPSKSSLTSSIATFFVCRSTITSPIFHDEKCWKPIIIMSWSLLTGTFMISTPLPQWTLESFEPLSPHRKRSLYSEESLKIFISPAISSWAVKAPTAYPWIRSSHVPVMGMFLSLINISIEPKYVMFEEVGPSFLATNPHSPSRPSYQPAQHEARDWGYGLTGTTIKPIPQEHSDIRLGAGVFQPFARLSLLLVQAINQHTFGDGRVSQGEKRFDKYANIITVGQMVENICTMWLSRRMPASIGIRPKTAPRPPKKLVSKQTKHGSLFA</sequence>
<dbReference type="Proteomes" id="UP000002624">
    <property type="component" value="Unassembled WGS sequence"/>
</dbReference>
<dbReference type="VEuPathDB" id="FungiDB:HCDG_01304"/>
<dbReference type="HOGENOM" id="CLU_075327_0_0_1"/>
<feature type="compositionally biased region" description="Basic residues" evidence="1">
    <location>
        <begin position="304"/>
        <end position="314"/>
    </location>
</feature>
<reference evidence="3" key="1">
    <citation type="submission" date="2009-05" db="EMBL/GenBank/DDBJ databases">
        <title>The genome sequence of Ajellomyces capsulatus strain H143.</title>
        <authorList>
            <person name="Champion M."/>
            <person name="Cuomo C.A."/>
            <person name="Ma L.-J."/>
            <person name="Henn M.R."/>
            <person name="Sil A."/>
            <person name="Goldman B."/>
            <person name="Young S.K."/>
            <person name="Kodira C.D."/>
            <person name="Zeng Q."/>
            <person name="Koehrsen M."/>
            <person name="Alvarado L."/>
            <person name="Berlin A.M."/>
            <person name="Borenstein D."/>
            <person name="Chen Z."/>
            <person name="Engels R."/>
            <person name="Freedman E."/>
            <person name="Gellesch M."/>
            <person name="Goldberg J."/>
            <person name="Griggs A."/>
            <person name="Gujja S."/>
            <person name="Heiman D.I."/>
            <person name="Hepburn T.A."/>
            <person name="Howarth C."/>
            <person name="Jen D."/>
            <person name="Larson L."/>
            <person name="Lewis B."/>
            <person name="Mehta T."/>
            <person name="Park D."/>
            <person name="Pearson M."/>
            <person name="Roberts A."/>
            <person name="Saif S."/>
            <person name="Shea T.D."/>
            <person name="Shenoy N."/>
            <person name="Sisk P."/>
            <person name="Stolte C."/>
            <person name="Sykes S."/>
            <person name="Walk T."/>
            <person name="White J."/>
            <person name="Yandava C."/>
            <person name="Klein B."/>
            <person name="McEwen J.G."/>
            <person name="Puccia R."/>
            <person name="Goldman G.H."/>
            <person name="Felipe M.S."/>
            <person name="Nino-Vega G."/>
            <person name="San-Blas G."/>
            <person name="Taylor J.W."/>
            <person name="Mendoza L."/>
            <person name="Galagan J.E."/>
            <person name="Nusbaum C."/>
            <person name="Birren B.W."/>
        </authorList>
    </citation>
    <scope>NUCLEOTIDE SEQUENCE [LARGE SCALE GENOMIC DNA]</scope>
    <source>
        <strain evidence="3">H143</strain>
    </source>
</reference>
<protein>
    <submittedName>
        <fullName evidence="2">Uncharacterized protein</fullName>
    </submittedName>
</protein>
<evidence type="ECO:0000313" key="2">
    <source>
        <dbReference type="EMBL" id="EER45725.1"/>
    </source>
</evidence>
<name>C6H3Y3_AJECH</name>
<organism evidence="2 3">
    <name type="scientific">Ajellomyces capsulatus (strain H143)</name>
    <name type="common">Darling's disease fungus</name>
    <name type="synonym">Histoplasma capsulatum</name>
    <dbReference type="NCBI Taxonomy" id="544712"/>
    <lineage>
        <taxon>Eukaryota</taxon>
        <taxon>Fungi</taxon>
        <taxon>Dikarya</taxon>
        <taxon>Ascomycota</taxon>
        <taxon>Pezizomycotina</taxon>
        <taxon>Eurotiomycetes</taxon>
        <taxon>Eurotiomycetidae</taxon>
        <taxon>Onygenales</taxon>
        <taxon>Ajellomycetaceae</taxon>
        <taxon>Histoplasma</taxon>
    </lineage>
</organism>
<dbReference type="AlphaFoldDB" id="C6H3Y3"/>
<proteinExistence type="predicted"/>
<dbReference type="EMBL" id="GG692419">
    <property type="protein sequence ID" value="EER45725.1"/>
    <property type="molecule type" value="Genomic_DNA"/>
</dbReference>
<evidence type="ECO:0000313" key="3">
    <source>
        <dbReference type="Proteomes" id="UP000002624"/>
    </source>
</evidence>
<feature type="region of interest" description="Disordered" evidence="1">
    <location>
        <begin position="295"/>
        <end position="320"/>
    </location>
</feature>